<feature type="active site" description="Proton donor/acceptor" evidence="1">
    <location>
        <position position="83"/>
    </location>
</feature>
<dbReference type="SMART" id="SM00855">
    <property type="entry name" value="PGAM"/>
    <property type="match status" value="1"/>
</dbReference>
<dbReference type="CDD" id="cd07067">
    <property type="entry name" value="HP_PGM_like"/>
    <property type="match status" value="1"/>
</dbReference>
<comment type="caution">
    <text evidence="3">The sequence shown here is derived from an EMBL/GenBank/DDBJ whole genome shotgun (WGS) entry which is preliminary data.</text>
</comment>
<proteinExistence type="predicted"/>
<evidence type="ECO:0000256" key="2">
    <source>
        <dbReference type="PIRSR" id="PIRSR613078-2"/>
    </source>
</evidence>
<dbReference type="SUPFAM" id="SSF53254">
    <property type="entry name" value="Phosphoglycerate mutase-like"/>
    <property type="match status" value="1"/>
</dbReference>
<dbReference type="RefSeq" id="WP_151504618.1">
    <property type="nucleotide sequence ID" value="NZ_VXLD01000005.1"/>
</dbReference>
<dbReference type="EMBL" id="VXLD01000005">
    <property type="protein sequence ID" value="KAB1855048.1"/>
    <property type="molecule type" value="Genomic_DNA"/>
</dbReference>
<gene>
    <name evidence="3" type="ORF">F4W09_09490</name>
</gene>
<dbReference type="InterPro" id="IPR013078">
    <property type="entry name" value="His_Pase_superF_clade-1"/>
</dbReference>
<dbReference type="Gene3D" id="3.40.50.1240">
    <property type="entry name" value="Phosphoglycerate mutase-like"/>
    <property type="match status" value="1"/>
</dbReference>
<organism evidence="3 4">
    <name type="scientific">Acinetobacter tandoii</name>
    <dbReference type="NCBI Taxonomy" id="202954"/>
    <lineage>
        <taxon>Bacteria</taxon>
        <taxon>Pseudomonadati</taxon>
        <taxon>Pseudomonadota</taxon>
        <taxon>Gammaproteobacteria</taxon>
        <taxon>Moraxellales</taxon>
        <taxon>Moraxellaceae</taxon>
        <taxon>Acinetobacter</taxon>
    </lineage>
</organism>
<dbReference type="PANTHER" id="PTHR48100:SF1">
    <property type="entry name" value="HISTIDINE PHOSPHATASE FAMILY PROTEIN-RELATED"/>
    <property type="match status" value="1"/>
</dbReference>
<dbReference type="PANTHER" id="PTHR48100">
    <property type="entry name" value="BROAD-SPECIFICITY PHOSPHATASE YOR283W-RELATED"/>
    <property type="match status" value="1"/>
</dbReference>
<dbReference type="PIRSF" id="PIRSF000709">
    <property type="entry name" value="6PFK_2-Ptase"/>
    <property type="match status" value="1"/>
</dbReference>
<dbReference type="AlphaFoldDB" id="A0A5N4WFB2"/>
<accession>A0A5N4WFB2</accession>
<dbReference type="Pfam" id="PF00300">
    <property type="entry name" value="His_Phos_1"/>
    <property type="match status" value="1"/>
</dbReference>
<feature type="binding site" evidence="2">
    <location>
        <position position="59"/>
    </location>
    <ligand>
        <name>substrate</name>
    </ligand>
</feature>
<sequence length="201" mass="23021">MHLKIDLLRHGESELSHTLRGSLDDALTAKGWQQMLSSIDQSQTLPQQWDVVFSSPLQRCSMFAEHCVKERDIPLILDKNLQEMHFGDWEGQSIQQLYEQFPETLADFWQKPTQTTLPNAETMHQFHLRVSTAMSNIQQLMQLNGWQSALVITHGGVIKLLKCMVLQQPLDDVLKMSAELGQLNSFHWDAATQVLALRELT</sequence>
<dbReference type="Proteomes" id="UP000325788">
    <property type="component" value="Unassembled WGS sequence"/>
</dbReference>
<feature type="active site" description="Tele-phosphohistidine intermediate" evidence="1">
    <location>
        <position position="10"/>
    </location>
</feature>
<dbReference type="GO" id="GO:0016791">
    <property type="term" value="F:phosphatase activity"/>
    <property type="evidence" value="ECO:0007669"/>
    <property type="project" value="TreeGrafter"/>
</dbReference>
<name>A0A5N4WFB2_9GAMM</name>
<evidence type="ECO:0000313" key="3">
    <source>
        <dbReference type="EMBL" id="KAB1855048.1"/>
    </source>
</evidence>
<dbReference type="InterPro" id="IPR050275">
    <property type="entry name" value="PGM_Phosphatase"/>
</dbReference>
<reference evidence="3 4" key="1">
    <citation type="submission" date="2019-09" db="EMBL/GenBank/DDBJ databases">
        <title>Draft genome sequence of Acinetobacter tandoii W4-4-4 isolated from environmental water sample.</title>
        <authorList>
            <person name="Wee S.K."/>
            <person name="Yan B."/>
            <person name="Mustaffa S.B."/>
            <person name="Yap E.P.H."/>
        </authorList>
    </citation>
    <scope>NUCLEOTIDE SEQUENCE [LARGE SCALE GENOMIC DNA]</scope>
    <source>
        <strain evidence="3 4">W4-4-4</strain>
    </source>
</reference>
<dbReference type="GO" id="GO:0005737">
    <property type="term" value="C:cytoplasm"/>
    <property type="evidence" value="ECO:0007669"/>
    <property type="project" value="TreeGrafter"/>
</dbReference>
<evidence type="ECO:0000256" key="1">
    <source>
        <dbReference type="PIRSR" id="PIRSR613078-1"/>
    </source>
</evidence>
<dbReference type="InterPro" id="IPR029033">
    <property type="entry name" value="His_PPase_superfam"/>
</dbReference>
<evidence type="ECO:0000313" key="4">
    <source>
        <dbReference type="Proteomes" id="UP000325788"/>
    </source>
</evidence>
<protein>
    <submittedName>
        <fullName evidence="3">Histidine phosphatase family protein</fullName>
    </submittedName>
</protein>